<evidence type="ECO:0000313" key="2">
    <source>
        <dbReference type="EMBL" id="ESU36359.1"/>
    </source>
</evidence>
<gene>
    <name evidence="2" type="ORF">DHA2_151809</name>
</gene>
<dbReference type="VEuPathDB" id="GiardiaDB:GL50803_004597"/>
<protein>
    <submittedName>
        <fullName evidence="2">Chromosome segregation ATPase</fullName>
    </submittedName>
</protein>
<dbReference type="VEuPathDB" id="GiardiaDB:DHA2_151809"/>
<proteinExistence type="predicted"/>
<dbReference type="AlphaFoldDB" id="V6TCD2"/>
<dbReference type="Proteomes" id="UP000018320">
    <property type="component" value="Unassembled WGS sequence"/>
</dbReference>
<dbReference type="EMBL" id="AHGT01000049">
    <property type="protein sequence ID" value="ESU36359.1"/>
    <property type="molecule type" value="Genomic_DNA"/>
</dbReference>
<comment type="caution">
    <text evidence="2">The sequence shown here is derived from an EMBL/GenBank/DDBJ whole genome shotgun (WGS) entry which is preliminary data.</text>
</comment>
<keyword evidence="1" id="KW-0175">Coiled coil</keyword>
<accession>V6TCD2</accession>
<dbReference type="VEuPathDB" id="GiardiaDB:QR46_1363"/>
<name>V6TCD2_GIAIN</name>
<feature type="coiled-coil region" evidence="1">
    <location>
        <begin position="33"/>
        <end position="109"/>
    </location>
</feature>
<sequence length="377" mass="43187">MRPAQVNSRSKKELFFLVAATMQKVKRPQHIARKEHARYINELERNVVMKEKEVEKMRKAIAAQEQQLAAIPDFAITFVEKQMKLNKHHADLDDINKRLDEELKKLKDVPIEDRTAAVQETYTQRIATLDERIAKAREFKATLEAHQKEIDEKKLLLDSRASDIEAAKASHSEKLTKISASKHVLAELKQKLEAERSSVESKLHTQKRESEKITRVLERRNAYMESVQKHLKENSVAIMAEQVKRLLEDFKTYTPPFMAARAEFLSVRRRYLAASKSPLTVYDPLPRVVIGEGELWEKIDMEARNMETQSKAQLSNEDTSGVKADVPEAHSIAVNAQTSCCPADPEHGLPHEQAEELLVEEHLAEEIEKSKDTLDTQ</sequence>
<organism evidence="2 3">
    <name type="scientific">Giardia intestinalis</name>
    <name type="common">Giardia lamblia</name>
    <dbReference type="NCBI Taxonomy" id="5741"/>
    <lineage>
        <taxon>Eukaryota</taxon>
        <taxon>Metamonada</taxon>
        <taxon>Diplomonadida</taxon>
        <taxon>Hexamitidae</taxon>
        <taxon>Giardiinae</taxon>
        <taxon>Giardia</taxon>
    </lineage>
</organism>
<evidence type="ECO:0000256" key="1">
    <source>
        <dbReference type="SAM" id="Coils"/>
    </source>
</evidence>
<dbReference type="VEuPathDB" id="GiardiaDB:GL50581_1772"/>
<reference evidence="3" key="1">
    <citation type="submission" date="2012-02" db="EMBL/GenBank/DDBJ databases">
        <title>Genome sequencing of Giardia lamblia Genotypes A2 and B isolates (DH and GS) and comparative analysis with the genomes of Genotypes A1 and E (WB and Pig).</title>
        <authorList>
            <person name="Adam R."/>
            <person name="Dahlstrom E."/>
            <person name="Martens C."/>
            <person name="Bruno D."/>
            <person name="Barbian K."/>
            <person name="Porcella S.F."/>
            <person name="Nash T."/>
        </authorList>
    </citation>
    <scope>NUCLEOTIDE SEQUENCE</scope>
    <source>
        <strain evidence="3">DH</strain>
    </source>
</reference>
<evidence type="ECO:0000313" key="3">
    <source>
        <dbReference type="Proteomes" id="UP000018320"/>
    </source>
</evidence>
<reference evidence="2 3" key="2">
    <citation type="journal article" date="2013" name="Genome Biol. Evol.">
        <title>Genome sequencing of Giardia lamblia genotypes A2 and B isolates (DH and GS) and comparative analysis with the genomes of genotypes A1 and E (WB and Pig).</title>
        <authorList>
            <person name="Adam R.D."/>
            <person name="Dahlstrom E.W."/>
            <person name="Martens C.A."/>
            <person name="Bruno D.P."/>
            <person name="Barbian K.D."/>
            <person name="Ricklefs S.M."/>
            <person name="Hernandez M.M."/>
            <person name="Narla N.P."/>
            <person name="Patel R.B."/>
            <person name="Porcella S.F."/>
            <person name="Nash T.E."/>
        </authorList>
    </citation>
    <scope>NUCLEOTIDE SEQUENCE [LARGE SCALE GENOMIC DNA]</scope>
    <source>
        <strain evidence="2 3">DH</strain>
    </source>
</reference>